<proteinExistence type="inferred from homology"/>
<dbReference type="KEGG" id="sari:H5J25_16380"/>
<organism evidence="8 9">
    <name type="scientific">Sphingomonas aliaeris</name>
    <dbReference type="NCBI Taxonomy" id="2759526"/>
    <lineage>
        <taxon>Bacteria</taxon>
        <taxon>Pseudomonadati</taxon>
        <taxon>Pseudomonadota</taxon>
        <taxon>Alphaproteobacteria</taxon>
        <taxon>Sphingomonadales</taxon>
        <taxon>Sphingomonadaceae</taxon>
        <taxon>Sphingomonas</taxon>
    </lineage>
</organism>
<sequence length="135" mass="14524">MRIGQADVGAIGQLLRFGIAGLASASIYGGVYLALAARVPAAHATLAVPPAFAIALTFSYALHSLWSFRGHGRRPDGGLRPLRFLIVQLAQLGTNIAVTWLLTFWLGTPAWVPLLLAILIVPLASFYLQRTWVFG</sequence>
<feature type="transmembrane region" description="Helical" evidence="6">
    <location>
        <begin position="41"/>
        <end position="62"/>
    </location>
</feature>
<protein>
    <submittedName>
        <fullName evidence="8">GtrA family protein</fullName>
    </submittedName>
</protein>
<reference evidence="9" key="1">
    <citation type="submission" date="2020-09" db="EMBL/GenBank/DDBJ databases">
        <title>Sphingomonas sp., a new species isolated from pork steak.</title>
        <authorList>
            <person name="Heidler von Heilborn D."/>
        </authorList>
    </citation>
    <scope>NUCLEOTIDE SEQUENCE [LARGE SCALE GENOMIC DNA]</scope>
</reference>
<keyword evidence="3 6" id="KW-0812">Transmembrane</keyword>
<evidence type="ECO:0000256" key="3">
    <source>
        <dbReference type="ARBA" id="ARBA00022692"/>
    </source>
</evidence>
<feature type="transmembrane region" description="Helical" evidence="6">
    <location>
        <begin position="110"/>
        <end position="128"/>
    </location>
</feature>
<keyword evidence="4 6" id="KW-1133">Transmembrane helix</keyword>
<comment type="similarity">
    <text evidence="2">Belongs to the GtrA family.</text>
</comment>
<evidence type="ECO:0000256" key="1">
    <source>
        <dbReference type="ARBA" id="ARBA00004141"/>
    </source>
</evidence>
<dbReference type="InterPro" id="IPR051401">
    <property type="entry name" value="GtrA_CellWall_Glycosyl"/>
</dbReference>
<dbReference type="EMBL" id="CP061035">
    <property type="protein sequence ID" value="QQV76935.1"/>
    <property type="molecule type" value="Genomic_DNA"/>
</dbReference>
<dbReference type="Proteomes" id="UP000595894">
    <property type="component" value="Chromosome"/>
</dbReference>
<feature type="domain" description="GtrA/DPMS transmembrane" evidence="7">
    <location>
        <begin position="16"/>
        <end position="134"/>
    </location>
</feature>
<feature type="transmembrane region" description="Helical" evidence="6">
    <location>
        <begin position="14"/>
        <end position="35"/>
    </location>
</feature>
<evidence type="ECO:0000256" key="5">
    <source>
        <dbReference type="ARBA" id="ARBA00023136"/>
    </source>
</evidence>
<dbReference type="GO" id="GO:0000271">
    <property type="term" value="P:polysaccharide biosynthetic process"/>
    <property type="evidence" value="ECO:0007669"/>
    <property type="project" value="InterPro"/>
</dbReference>
<gene>
    <name evidence="8" type="ORF">H5J25_16380</name>
</gene>
<comment type="subcellular location">
    <subcellularLocation>
        <location evidence="1">Membrane</location>
        <topology evidence="1">Multi-pass membrane protein</topology>
    </subcellularLocation>
</comment>
<dbReference type="GO" id="GO:0005886">
    <property type="term" value="C:plasma membrane"/>
    <property type="evidence" value="ECO:0007669"/>
    <property type="project" value="TreeGrafter"/>
</dbReference>
<evidence type="ECO:0000256" key="6">
    <source>
        <dbReference type="SAM" id="Phobius"/>
    </source>
</evidence>
<dbReference type="InterPro" id="IPR007267">
    <property type="entry name" value="GtrA_DPMS_TM"/>
</dbReference>
<feature type="transmembrane region" description="Helical" evidence="6">
    <location>
        <begin position="82"/>
        <end position="104"/>
    </location>
</feature>
<evidence type="ECO:0000256" key="2">
    <source>
        <dbReference type="ARBA" id="ARBA00009399"/>
    </source>
</evidence>
<dbReference type="PANTHER" id="PTHR38459:SF1">
    <property type="entry name" value="PROPHAGE BACTOPRENOL-LINKED GLUCOSE TRANSLOCASE HOMOLOG"/>
    <property type="match status" value="1"/>
</dbReference>
<dbReference type="PANTHER" id="PTHR38459">
    <property type="entry name" value="PROPHAGE BACTOPRENOL-LINKED GLUCOSE TRANSLOCASE HOMOLOG"/>
    <property type="match status" value="1"/>
</dbReference>
<keyword evidence="9" id="KW-1185">Reference proteome</keyword>
<dbReference type="RefSeq" id="WP_202092930.1">
    <property type="nucleotide sequence ID" value="NZ_CP061035.1"/>
</dbReference>
<evidence type="ECO:0000256" key="4">
    <source>
        <dbReference type="ARBA" id="ARBA00022989"/>
    </source>
</evidence>
<evidence type="ECO:0000259" key="7">
    <source>
        <dbReference type="Pfam" id="PF04138"/>
    </source>
</evidence>
<dbReference type="Pfam" id="PF04138">
    <property type="entry name" value="GtrA_DPMS_TM"/>
    <property type="match status" value="1"/>
</dbReference>
<dbReference type="AlphaFoldDB" id="A0A974NUD2"/>
<keyword evidence="5 6" id="KW-0472">Membrane</keyword>
<accession>A0A974NUD2</accession>
<evidence type="ECO:0000313" key="9">
    <source>
        <dbReference type="Proteomes" id="UP000595894"/>
    </source>
</evidence>
<name>A0A974NUD2_9SPHN</name>
<evidence type="ECO:0000313" key="8">
    <source>
        <dbReference type="EMBL" id="QQV76935.1"/>
    </source>
</evidence>